<organism evidence="2 3">
    <name type="scientific">Lithospermum erythrorhizon</name>
    <name type="common">Purple gromwell</name>
    <name type="synonym">Lithospermum officinale var. erythrorhizon</name>
    <dbReference type="NCBI Taxonomy" id="34254"/>
    <lineage>
        <taxon>Eukaryota</taxon>
        <taxon>Viridiplantae</taxon>
        <taxon>Streptophyta</taxon>
        <taxon>Embryophyta</taxon>
        <taxon>Tracheophyta</taxon>
        <taxon>Spermatophyta</taxon>
        <taxon>Magnoliopsida</taxon>
        <taxon>eudicotyledons</taxon>
        <taxon>Gunneridae</taxon>
        <taxon>Pentapetalae</taxon>
        <taxon>asterids</taxon>
        <taxon>lamiids</taxon>
        <taxon>Boraginales</taxon>
        <taxon>Boraginaceae</taxon>
        <taxon>Boraginoideae</taxon>
        <taxon>Lithospermeae</taxon>
        <taxon>Lithospermum</taxon>
    </lineage>
</organism>
<accession>A0AAV3QTE9</accession>
<comment type="caution">
    <text evidence="2">The sequence shown here is derived from an EMBL/GenBank/DDBJ whole genome shotgun (WGS) entry which is preliminary data.</text>
</comment>
<feature type="region of interest" description="Disordered" evidence="1">
    <location>
        <begin position="27"/>
        <end position="76"/>
    </location>
</feature>
<name>A0AAV3QTE9_LITER</name>
<protein>
    <submittedName>
        <fullName evidence="2">Uncharacterized protein</fullName>
    </submittedName>
</protein>
<gene>
    <name evidence="2" type="ORF">LIER_21662</name>
</gene>
<feature type="compositionally biased region" description="Basic and acidic residues" evidence="1">
    <location>
        <begin position="36"/>
        <end position="50"/>
    </location>
</feature>
<keyword evidence="3" id="KW-1185">Reference proteome</keyword>
<evidence type="ECO:0000313" key="3">
    <source>
        <dbReference type="Proteomes" id="UP001454036"/>
    </source>
</evidence>
<evidence type="ECO:0000256" key="1">
    <source>
        <dbReference type="SAM" id="MobiDB-lite"/>
    </source>
</evidence>
<dbReference type="AlphaFoldDB" id="A0AAV3QTE9"/>
<dbReference type="Proteomes" id="UP001454036">
    <property type="component" value="Unassembled WGS sequence"/>
</dbReference>
<evidence type="ECO:0000313" key="2">
    <source>
        <dbReference type="EMBL" id="GAA0166526.1"/>
    </source>
</evidence>
<reference evidence="2 3" key="1">
    <citation type="submission" date="2024-01" db="EMBL/GenBank/DDBJ databases">
        <title>The complete chloroplast genome sequence of Lithospermum erythrorhizon: insights into the phylogenetic relationship among Boraginaceae species and the maternal lineages of purple gromwells.</title>
        <authorList>
            <person name="Okada T."/>
            <person name="Watanabe K."/>
        </authorList>
    </citation>
    <scope>NUCLEOTIDE SEQUENCE [LARGE SCALE GENOMIC DNA]</scope>
</reference>
<dbReference type="EMBL" id="BAABME010005753">
    <property type="protein sequence ID" value="GAA0166526.1"/>
    <property type="molecule type" value="Genomic_DNA"/>
</dbReference>
<sequence>MRLAPSNVSKYIKGYCRYKINQAPAYVHRQKNITSRRPEDDNHHQEDDARSQNVQGPIHIGSARTLPEGGSSHPLEMEGLIQGLTDQILCSVMDQLKERLPHLRGETLMVSSFVRYRMRQLRLRQWM</sequence>
<proteinExistence type="predicted"/>